<feature type="transmembrane region" description="Helical" evidence="1">
    <location>
        <begin position="77"/>
        <end position="96"/>
    </location>
</feature>
<proteinExistence type="predicted"/>
<comment type="caution">
    <text evidence="2">The sequence shown here is derived from an EMBL/GenBank/DDBJ whole genome shotgun (WGS) entry which is preliminary data.</text>
</comment>
<keyword evidence="1" id="KW-0472">Membrane</keyword>
<gene>
    <name evidence="2" type="ORF">ACD_3C00169G0001</name>
</gene>
<feature type="transmembrane region" description="Helical" evidence="1">
    <location>
        <begin position="48"/>
        <end position="68"/>
    </location>
</feature>
<feature type="transmembrane region" description="Helical" evidence="1">
    <location>
        <begin position="102"/>
        <end position="126"/>
    </location>
</feature>
<keyword evidence="1" id="KW-0812">Transmembrane</keyword>
<reference evidence="2" key="1">
    <citation type="journal article" date="2012" name="Science">
        <title>Fermentation, hydrogen, and sulfur metabolism in multiple uncultivated bacterial phyla.</title>
        <authorList>
            <person name="Wrighton K.C."/>
            <person name="Thomas B.C."/>
            <person name="Sharon I."/>
            <person name="Miller C.S."/>
            <person name="Castelle C.J."/>
            <person name="VerBerkmoes N.C."/>
            <person name="Wilkins M.J."/>
            <person name="Hettich R.L."/>
            <person name="Lipton M.S."/>
            <person name="Williams K.H."/>
            <person name="Long P.E."/>
            <person name="Banfield J.F."/>
        </authorList>
    </citation>
    <scope>NUCLEOTIDE SEQUENCE [LARGE SCALE GENOMIC DNA]</scope>
</reference>
<accession>K2F9D0</accession>
<organism evidence="2">
    <name type="scientific">uncultured bacterium</name>
    <name type="common">gcode 4</name>
    <dbReference type="NCBI Taxonomy" id="1234023"/>
    <lineage>
        <taxon>Bacteria</taxon>
        <taxon>environmental samples</taxon>
    </lineage>
</organism>
<feature type="transmembrane region" description="Helical" evidence="1">
    <location>
        <begin position="7"/>
        <end position="28"/>
    </location>
</feature>
<keyword evidence="1" id="KW-1133">Transmembrane helix</keyword>
<name>K2F9D0_9BACT</name>
<evidence type="ECO:0000256" key="1">
    <source>
        <dbReference type="SAM" id="Phobius"/>
    </source>
</evidence>
<dbReference type="AlphaFoldDB" id="K2F9D0"/>
<sequence>MNKKFVLRFVISIFLGIIFGLVCVTLASGTNPDIWWTPLMWSILYNRFLLWIVVAVVWVHTFHPLFWFRMWPFLRWALFWILVSMDLAIWVFINATPDAMTIFWYTILAWAIYWMIIDIVTTKIAWEWTEILWKK</sequence>
<protein>
    <submittedName>
        <fullName evidence="2">Uncharacterized protein</fullName>
    </submittedName>
</protein>
<evidence type="ECO:0000313" key="2">
    <source>
        <dbReference type="EMBL" id="EKE27691.1"/>
    </source>
</evidence>
<dbReference type="EMBL" id="AMFJ01000443">
    <property type="protein sequence ID" value="EKE27691.1"/>
    <property type="molecule type" value="Genomic_DNA"/>
</dbReference>